<sequence length="385" mass="42249">MARAPDRTGKESRMRFLMIASYAESLIAFRGPLIAALQEKGLEVHIAAPDLPAGHQVRAALESRGVVVHHVPLQRTGMNPLADARTLLALHRLMRRVRPACVMSYTIKPVIYGMLAGWLARVPRRFALITGLGYAFREDSGRSRLRVVVQRLYALALSRAHTTFFQNPDDEALFRRAQILPAGKRSCIVNGSGVDVASFEVAPLPDDGPRFLLIARLLGDKGVREYAEAARRIRARGAGARFSLVGWIDASPDAIAQDELDAWVADGTVDFLGRLSDVRPAIAGCNVYVLPSYGEGTPRSVLEAMAMGRPIITTDAPGCRETVVDGDNGLLVPVKSVGALEQAMMQLIEDWEQVVRMGQRSRQIAESKYDVRKVNAVMLREMGLE</sequence>
<dbReference type="CDD" id="cd03808">
    <property type="entry name" value="GT4_CapM-like"/>
    <property type="match status" value="1"/>
</dbReference>
<gene>
    <name evidence="2" type="ORF">CNECB9_960020</name>
</gene>
<proteinExistence type="predicted"/>
<dbReference type="SUPFAM" id="SSF53756">
    <property type="entry name" value="UDP-Glycosyltransferase/glycogen phosphorylase"/>
    <property type="match status" value="1"/>
</dbReference>
<evidence type="ECO:0000259" key="1">
    <source>
        <dbReference type="Pfam" id="PF13579"/>
    </source>
</evidence>
<dbReference type="PANTHER" id="PTHR45947">
    <property type="entry name" value="SULFOQUINOVOSYL TRANSFERASE SQD2"/>
    <property type="match status" value="1"/>
</dbReference>
<dbReference type="Gene3D" id="3.40.50.2000">
    <property type="entry name" value="Glycogen Phosphorylase B"/>
    <property type="match status" value="2"/>
</dbReference>
<name>A0A1K0JN31_CUPNE</name>
<evidence type="ECO:0000313" key="2">
    <source>
        <dbReference type="EMBL" id="SCV02272.1"/>
    </source>
</evidence>
<dbReference type="Pfam" id="PF13692">
    <property type="entry name" value="Glyco_trans_1_4"/>
    <property type="match status" value="1"/>
</dbReference>
<dbReference type="EMBL" id="FMSH01000547">
    <property type="protein sequence ID" value="SCV02272.1"/>
    <property type="molecule type" value="Genomic_DNA"/>
</dbReference>
<dbReference type="GO" id="GO:0016757">
    <property type="term" value="F:glycosyltransferase activity"/>
    <property type="evidence" value="ECO:0007669"/>
    <property type="project" value="TreeGrafter"/>
</dbReference>
<protein>
    <submittedName>
        <fullName evidence="2">Glycosyl transferase, group 1</fullName>
    </submittedName>
</protein>
<dbReference type="AlphaFoldDB" id="A0A1K0JN31"/>
<keyword evidence="2" id="KW-0808">Transferase</keyword>
<feature type="domain" description="Glycosyltransferase subfamily 4-like N-terminal" evidence="1">
    <location>
        <begin position="33"/>
        <end position="190"/>
    </location>
</feature>
<dbReference type="InterPro" id="IPR050194">
    <property type="entry name" value="Glycosyltransferase_grp1"/>
</dbReference>
<dbReference type="PANTHER" id="PTHR45947:SF3">
    <property type="entry name" value="SULFOQUINOVOSYL TRANSFERASE SQD2"/>
    <property type="match status" value="1"/>
</dbReference>
<dbReference type="Pfam" id="PF13579">
    <property type="entry name" value="Glyco_trans_4_4"/>
    <property type="match status" value="1"/>
</dbReference>
<reference evidence="2" key="1">
    <citation type="submission" date="2016-09" db="EMBL/GenBank/DDBJ databases">
        <authorList>
            <person name="Capua I."/>
            <person name="De Benedictis P."/>
            <person name="Joannis T."/>
            <person name="Lombin L.H."/>
            <person name="Cattoli G."/>
        </authorList>
    </citation>
    <scope>NUCLEOTIDE SEQUENCE</scope>
    <source>
        <strain evidence="2">B9</strain>
    </source>
</reference>
<dbReference type="InterPro" id="IPR028098">
    <property type="entry name" value="Glyco_trans_4-like_N"/>
</dbReference>
<organism evidence="2">
    <name type="scientific">Cupriavidus necator</name>
    <name type="common">Alcaligenes eutrophus</name>
    <name type="synonym">Ralstonia eutropha</name>
    <dbReference type="NCBI Taxonomy" id="106590"/>
    <lineage>
        <taxon>Bacteria</taxon>
        <taxon>Pseudomonadati</taxon>
        <taxon>Pseudomonadota</taxon>
        <taxon>Betaproteobacteria</taxon>
        <taxon>Burkholderiales</taxon>
        <taxon>Burkholderiaceae</taxon>
        <taxon>Cupriavidus</taxon>
    </lineage>
</organism>
<accession>A0A1K0JN31</accession>